<keyword evidence="3" id="KW-1185">Reference proteome</keyword>
<proteinExistence type="predicted"/>
<dbReference type="Proteomes" id="UP000541352">
    <property type="component" value="Unassembled WGS sequence"/>
</dbReference>
<dbReference type="InterPro" id="IPR025381">
    <property type="entry name" value="DUF4296"/>
</dbReference>
<name>A0A7W5ZKX1_9BACT</name>
<feature type="domain" description="DUF4296" evidence="1">
    <location>
        <begin position="26"/>
        <end position="112"/>
    </location>
</feature>
<dbReference type="PROSITE" id="PS51257">
    <property type="entry name" value="PROKAR_LIPOPROTEIN"/>
    <property type="match status" value="1"/>
</dbReference>
<protein>
    <submittedName>
        <fullName evidence="2">Outer membrane murein-binding lipoprotein Lpp</fullName>
    </submittedName>
</protein>
<evidence type="ECO:0000313" key="3">
    <source>
        <dbReference type="Proteomes" id="UP000541352"/>
    </source>
</evidence>
<evidence type="ECO:0000313" key="2">
    <source>
        <dbReference type="EMBL" id="MBB3838600.1"/>
    </source>
</evidence>
<organism evidence="2 3">
    <name type="scientific">Runella defluvii</name>
    <dbReference type="NCBI Taxonomy" id="370973"/>
    <lineage>
        <taxon>Bacteria</taxon>
        <taxon>Pseudomonadati</taxon>
        <taxon>Bacteroidota</taxon>
        <taxon>Cytophagia</taxon>
        <taxon>Cytophagales</taxon>
        <taxon>Spirosomataceae</taxon>
        <taxon>Runella</taxon>
    </lineage>
</organism>
<sequence length="119" mass="13673">MIPRLLFSFLLLGALLSGCKDEPQVPEGTLSEEKMSQILTDIHLLEARIGRLNMPSLDSSTVITEYLKGKIFKKYGTDSVAYNRSYKFYSTNPAFMERIYGEIVKELEKRQKKKNYKGI</sequence>
<comment type="caution">
    <text evidence="2">The sequence shown here is derived from an EMBL/GenBank/DDBJ whole genome shotgun (WGS) entry which is preliminary data.</text>
</comment>
<gene>
    <name evidence="2" type="ORF">FHS57_002606</name>
</gene>
<dbReference type="Pfam" id="PF14129">
    <property type="entry name" value="DUF4296"/>
    <property type="match status" value="1"/>
</dbReference>
<dbReference type="EMBL" id="JACIBY010000005">
    <property type="protein sequence ID" value="MBB3838600.1"/>
    <property type="molecule type" value="Genomic_DNA"/>
</dbReference>
<dbReference type="RefSeq" id="WP_183974212.1">
    <property type="nucleotide sequence ID" value="NZ_JACIBY010000005.1"/>
</dbReference>
<keyword evidence="2" id="KW-0449">Lipoprotein</keyword>
<evidence type="ECO:0000259" key="1">
    <source>
        <dbReference type="Pfam" id="PF14129"/>
    </source>
</evidence>
<accession>A0A7W5ZKX1</accession>
<reference evidence="2 3" key="1">
    <citation type="submission" date="2020-08" db="EMBL/GenBank/DDBJ databases">
        <title>Genomic Encyclopedia of Type Strains, Phase IV (KMG-IV): sequencing the most valuable type-strain genomes for metagenomic binning, comparative biology and taxonomic classification.</title>
        <authorList>
            <person name="Goeker M."/>
        </authorList>
    </citation>
    <scope>NUCLEOTIDE SEQUENCE [LARGE SCALE GENOMIC DNA]</scope>
    <source>
        <strain evidence="2 3">DSM 17976</strain>
    </source>
</reference>
<dbReference type="AlphaFoldDB" id="A0A7W5ZKX1"/>